<keyword evidence="1" id="KW-0614">Plasmid</keyword>
<proteinExistence type="predicted"/>
<dbReference type="NCBIfam" id="NF033857">
    <property type="entry name" value="BPSL0067_fam"/>
    <property type="match status" value="1"/>
</dbReference>
<name>L0L339_METHD</name>
<dbReference type="AlphaFoldDB" id="L0L339"/>
<sequence length="217" mass="23980" precursor="true">MNVKRLEGITRIGVLLLCVFAIAIAPVQAAELKATTANINFLAGSQAQWKTYQTNPLHEYLMYDSTSNFDVVKRTAISKYFPLAKQYSNVIKVNEVTSRPASQANFDGQCVAFVKAVTKTPNIATGSWYRGRAVVKNGKVDPTIPIGTAIATFIYDSTKGRYVYSGHTALYGNPSSTGLNVWDQNYLNDKAVARHCISYTGTTRESNIKNYYVVNIQ</sequence>
<dbReference type="EMBL" id="CP003363">
    <property type="protein sequence ID" value="AGB50734.1"/>
    <property type="molecule type" value="Genomic_DNA"/>
</dbReference>
<gene>
    <name evidence="1" type="ordered locus">Metho_2597</name>
</gene>
<evidence type="ECO:0000313" key="2">
    <source>
        <dbReference type="Proteomes" id="UP000010866"/>
    </source>
</evidence>
<dbReference type="Proteomes" id="UP000010866">
    <property type="component" value="Plasmid pMETHO01"/>
</dbReference>
<dbReference type="HOGENOM" id="CLU_1269931_0_0_2"/>
<dbReference type="InterPro" id="IPR047746">
    <property type="entry name" value="Dae2/Tae2-like"/>
</dbReference>
<geneLocation type="plasmid" evidence="1 2">
    <name>pMETHO01</name>
</geneLocation>
<dbReference type="RefSeq" id="WP_015313866.1">
    <property type="nucleotide sequence ID" value="NC_019972.1"/>
</dbReference>
<keyword evidence="2" id="KW-1185">Reference proteome</keyword>
<protein>
    <submittedName>
        <fullName evidence="1">Uncharacterized protein</fullName>
    </submittedName>
</protein>
<accession>L0L339</accession>
<reference evidence="2" key="1">
    <citation type="submission" date="2012-02" db="EMBL/GenBank/DDBJ databases">
        <title>Complete sequence of plasmid of Methanomethylovorans hollandica DSM 15978.</title>
        <authorList>
            <person name="Lucas S."/>
            <person name="Copeland A."/>
            <person name="Lapidus A."/>
            <person name="Glavina del Rio T."/>
            <person name="Dalin E."/>
            <person name="Tice H."/>
            <person name="Bruce D."/>
            <person name="Goodwin L."/>
            <person name="Pitluck S."/>
            <person name="Peters L."/>
            <person name="Mikhailova N."/>
            <person name="Held B."/>
            <person name="Kyrpides N."/>
            <person name="Mavromatis K."/>
            <person name="Ivanova N."/>
            <person name="Brettin T."/>
            <person name="Detter J.C."/>
            <person name="Han C."/>
            <person name="Larimer F."/>
            <person name="Land M."/>
            <person name="Hauser L."/>
            <person name="Markowitz V."/>
            <person name="Cheng J.-F."/>
            <person name="Hugenholtz P."/>
            <person name="Woyke T."/>
            <person name="Wu D."/>
            <person name="Spring S."/>
            <person name="Schroeder M."/>
            <person name="Brambilla E."/>
            <person name="Klenk H.-P."/>
            <person name="Eisen J.A."/>
        </authorList>
    </citation>
    <scope>NUCLEOTIDE SEQUENCE [LARGE SCALE GENOMIC DNA]</scope>
    <source>
        <strain evidence="2">DSM 15978 / NBRC 107637 / DMS1</strain>
        <plasmid evidence="2">Plasmid pMETHO01</plasmid>
    </source>
</reference>
<dbReference type="GeneID" id="14401559"/>
<dbReference type="KEGG" id="mhz:Metho_2597"/>
<evidence type="ECO:0000313" key="1">
    <source>
        <dbReference type="EMBL" id="AGB50734.1"/>
    </source>
</evidence>
<organism evidence="1 2">
    <name type="scientific">Methanomethylovorans hollandica (strain DSM 15978 / NBRC 107637 / DMS1)</name>
    <dbReference type="NCBI Taxonomy" id="867904"/>
    <lineage>
        <taxon>Archaea</taxon>
        <taxon>Methanobacteriati</taxon>
        <taxon>Methanobacteriota</taxon>
        <taxon>Stenosarchaea group</taxon>
        <taxon>Methanomicrobia</taxon>
        <taxon>Methanosarcinales</taxon>
        <taxon>Methanosarcinaceae</taxon>
        <taxon>Methanomethylovorans</taxon>
    </lineage>
</organism>